<accession>A0A5B9PB75</accession>
<gene>
    <name evidence="1" type="ORF">MFFC18_16250</name>
</gene>
<sequence>MSANHSRTETSYIDRNQFLDVYPICSRLVSEIGRVFIRSWTDEQASLHREELVGRLIESGVSKAKAEIAWKLIVQDHAKSGARSAPNSDSVSAMNLNVSAANSANGNSEFRNSGSGAQTDENIFSFEHGRWVVRYLGQTIYPQDITGIKYLHCLIANPGVTFSPQELYNGFGGRKTRQRPKAMSAGDALRTGVGFEPTKPDVLIDQQGRKAMLARLESIESEMANAKLVPDADLIEKLVAERIGITAHLRKAFTPVGSRRIQEPDLVRRMKAVDIAIRRAKEKIQRAGHYELLRHLNDTVEVKVKSGCRYHSTAEPVWRTSAVAFIAPNQPR</sequence>
<reference evidence="1 2" key="1">
    <citation type="submission" date="2019-08" db="EMBL/GenBank/DDBJ databases">
        <title>Deep-cultivation of Planctomycetes and their phenomic and genomic characterization uncovers novel biology.</title>
        <authorList>
            <person name="Wiegand S."/>
            <person name="Jogler M."/>
            <person name="Boedeker C."/>
            <person name="Pinto D."/>
            <person name="Vollmers J."/>
            <person name="Rivas-Marin E."/>
            <person name="Kohn T."/>
            <person name="Peeters S.H."/>
            <person name="Heuer A."/>
            <person name="Rast P."/>
            <person name="Oberbeckmann S."/>
            <person name="Bunk B."/>
            <person name="Jeske O."/>
            <person name="Meyerdierks A."/>
            <person name="Storesund J.E."/>
            <person name="Kallscheuer N."/>
            <person name="Luecker S."/>
            <person name="Lage O.M."/>
            <person name="Pohl T."/>
            <person name="Merkel B.J."/>
            <person name="Hornburger P."/>
            <person name="Mueller R.-W."/>
            <person name="Bruemmer F."/>
            <person name="Labrenz M."/>
            <person name="Spormann A.M."/>
            <person name="Op den Camp H."/>
            <person name="Overmann J."/>
            <person name="Amann R."/>
            <person name="Jetten M.S.M."/>
            <person name="Mascher T."/>
            <person name="Medema M.H."/>
            <person name="Devos D.P."/>
            <person name="Kaster A.-K."/>
            <person name="Ovreas L."/>
            <person name="Rohde M."/>
            <person name="Galperin M.Y."/>
            <person name="Jogler C."/>
        </authorList>
    </citation>
    <scope>NUCLEOTIDE SEQUENCE [LARGE SCALE GENOMIC DNA]</scope>
    <source>
        <strain evidence="1 2">FC18</strain>
    </source>
</reference>
<name>A0A5B9PB75_9BACT</name>
<evidence type="ECO:0000313" key="1">
    <source>
        <dbReference type="EMBL" id="QEG21766.1"/>
    </source>
</evidence>
<keyword evidence="2" id="KW-1185">Reference proteome</keyword>
<evidence type="ECO:0000313" key="2">
    <source>
        <dbReference type="Proteomes" id="UP000322214"/>
    </source>
</evidence>
<dbReference type="EMBL" id="CP042912">
    <property type="protein sequence ID" value="QEG21766.1"/>
    <property type="molecule type" value="Genomic_DNA"/>
</dbReference>
<protein>
    <submittedName>
        <fullName evidence="1">Uncharacterized protein</fullName>
    </submittedName>
</protein>
<organism evidence="1 2">
    <name type="scientific">Mariniblastus fucicola</name>
    <dbReference type="NCBI Taxonomy" id="980251"/>
    <lineage>
        <taxon>Bacteria</taxon>
        <taxon>Pseudomonadati</taxon>
        <taxon>Planctomycetota</taxon>
        <taxon>Planctomycetia</taxon>
        <taxon>Pirellulales</taxon>
        <taxon>Pirellulaceae</taxon>
        <taxon>Mariniblastus</taxon>
    </lineage>
</organism>
<dbReference type="Proteomes" id="UP000322214">
    <property type="component" value="Chromosome"/>
</dbReference>
<proteinExistence type="predicted"/>
<dbReference type="RefSeq" id="WP_075085445.1">
    <property type="nucleotide sequence ID" value="NZ_CP042912.1"/>
</dbReference>
<dbReference type="AlphaFoldDB" id="A0A5B9PB75"/>
<dbReference type="KEGG" id="mff:MFFC18_16250"/>